<dbReference type="Proteomes" id="UP000076865">
    <property type="component" value="Chromosome"/>
</dbReference>
<dbReference type="EMBL" id="CP015438">
    <property type="protein sequence ID" value="ANB60557.1"/>
    <property type="molecule type" value="Genomic_DNA"/>
</dbReference>
<reference evidence="1 2" key="1">
    <citation type="journal article" date="2006" name="Syst. Appl. Microbiol.">
        <title>Anoxybacillus amylolyticus sp. nov., a thermophilic amylase producing bacterium isolated from Mount Rittmann (Antarctica).</title>
        <authorList>
            <person name="Poli A."/>
            <person name="Esposito E."/>
            <person name="Lama L."/>
            <person name="Orlando P."/>
            <person name="Nicolaus G."/>
            <person name="de Appolonia F."/>
            <person name="Gambacorta A."/>
            <person name="Nicolaus B."/>
        </authorList>
    </citation>
    <scope>NUCLEOTIDE SEQUENCE [LARGE SCALE GENOMIC DNA]</scope>
    <source>
        <strain evidence="1 2">DSM 15939</strain>
    </source>
</reference>
<accession>A0A160F2S3</accession>
<evidence type="ECO:0000313" key="1">
    <source>
        <dbReference type="EMBL" id="ANB60557.1"/>
    </source>
</evidence>
<sequence length="137" mass="15579">MKKRYALASVISVEPHIVTDRDGDWVIVSELPDNVHDYETLIEIDTPTVTPLFSDYGFTSLSKRVYIYESVVTAFTIVAGESIEIDMFLLQLEEYIVANEQTIYYIAKHQQPLLEKIAATYGVAIHIFDLDKCGKND</sequence>
<organism evidence="1 2">
    <name type="scientific">Anoxybacteroides amylolyticum</name>
    <dbReference type="NCBI Taxonomy" id="294699"/>
    <lineage>
        <taxon>Bacteria</taxon>
        <taxon>Bacillati</taxon>
        <taxon>Bacillota</taxon>
        <taxon>Bacilli</taxon>
        <taxon>Bacillales</taxon>
        <taxon>Anoxybacillaceae</taxon>
        <taxon>Anoxybacteroides</taxon>
    </lineage>
</organism>
<dbReference type="AlphaFoldDB" id="A0A160F2S3"/>
<gene>
    <name evidence="1" type="ORF">GFC30_2633</name>
</gene>
<dbReference type="KEGG" id="aamy:GFC30_2633"/>
<keyword evidence="2" id="KW-1185">Reference proteome</keyword>
<dbReference type="OrthoDB" id="2854036at2"/>
<name>A0A160F2S3_9BACL</name>
<evidence type="ECO:0000313" key="2">
    <source>
        <dbReference type="Proteomes" id="UP000076865"/>
    </source>
</evidence>
<dbReference type="PATRIC" id="fig|294699.3.peg.2713"/>
<protein>
    <submittedName>
        <fullName evidence="1">Uncharacterized protein</fullName>
    </submittedName>
</protein>
<proteinExistence type="predicted"/>
<dbReference type="RefSeq" id="WP_066326195.1">
    <property type="nucleotide sequence ID" value="NZ_CP015438.1"/>
</dbReference>